<comment type="caution">
    <text evidence="6">The sequence shown here is derived from an EMBL/GenBank/DDBJ whole genome shotgun (WGS) entry which is preliminary data.</text>
</comment>
<accession>X1M2W4</accession>
<gene>
    <name evidence="6" type="ORF">S06H3_35784</name>
</gene>
<dbReference type="Pfam" id="PF01580">
    <property type="entry name" value="FtsK_SpoIIIE"/>
    <property type="match status" value="1"/>
</dbReference>
<feature type="non-terminal residue" evidence="6">
    <location>
        <position position="1"/>
    </location>
</feature>
<sequence length="272" mass="29785">PTEVELNKEDINKRARLIEEALTSYGVEAKVVQINMGPTVTQFGVEPGWDRKYKEIREKGQRRLEEVSRIRVRVERITSLANDLALALAAPSIRIEAPVPGKSMVGIEVPNIVFGSVALRSVIETTAFQRIKARSKIATALGKGAGGEAIAADLARMPHLLIAGATGSGKTVCLDSIICCLLLHNSPDDVRFIMVDPKRVELVAFNGLPHLAAPVVVDSDKAIKALRWLNLEMDNRYRQFAQAGVRNIEGYNKDRSPGEGLPYLVLIIDELA</sequence>
<dbReference type="Pfam" id="PF17854">
    <property type="entry name" value="FtsK_alpha"/>
    <property type="match status" value="1"/>
</dbReference>
<dbReference type="Gene3D" id="3.40.50.300">
    <property type="entry name" value="P-loop containing nucleotide triphosphate hydrolases"/>
    <property type="match status" value="1"/>
</dbReference>
<keyword evidence="2" id="KW-0547">Nucleotide-binding</keyword>
<evidence type="ECO:0000259" key="5">
    <source>
        <dbReference type="PROSITE" id="PS50901"/>
    </source>
</evidence>
<dbReference type="AlphaFoldDB" id="X1M2W4"/>
<dbReference type="InterPro" id="IPR041027">
    <property type="entry name" value="FtsK_alpha"/>
</dbReference>
<evidence type="ECO:0000256" key="1">
    <source>
        <dbReference type="ARBA" id="ARBA00006474"/>
    </source>
</evidence>
<keyword evidence="3" id="KW-0067">ATP-binding</keyword>
<dbReference type="EMBL" id="BARV01021616">
    <property type="protein sequence ID" value="GAI25698.1"/>
    <property type="molecule type" value="Genomic_DNA"/>
</dbReference>
<proteinExistence type="inferred from homology"/>
<dbReference type="GO" id="GO:0005524">
    <property type="term" value="F:ATP binding"/>
    <property type="evidence" value="ECO:0007669"/>
    <property type="project" value="UniProtKB-KW"/>
</dbReference>
<feature type="non-terminal residue" evidence="6">
    <location>
        <position position="272"/>
    </location>
</feature>
<evidence type="ECO:0000256" key="2">
    <source>
        <dbReference type="ARBA" id="ARBA00022741"/>
    </source>
</evidence>
<protein>
    <recommendedName>
        <fullName evidence="5">FtsK domain-containing protein</fullName>
    </recommendedName>
</protein>
<organism evidence="6">
    <name type="scientific">marine sediment metagenome</name>
    <dbReference type="NCBI Taxonomy" id="412755"/>
    <lineage>
        <taxon>unclassified sequences</taxon>
        <taxon>metagenomes</taxon>
        <taxon>ecological metagenomes</taxon>
    </lineage>
</organism>
<keyword evidence="4" id="KW-0238">DNA-binding</keyword>
<dbReference type="GO" id="GO:0003677">
    <property type="term" value="F:DNA binding"/>
    <property type="evidence" value="ECO:0007669"/>
    <property type="project" value="UniProtKB-KW"/>
</dbReference>
<evidence type="ECO:0000256" key="4">
    <source>
        <dbReference type="ARBA" id="ARBA00023125"/>
    </source>
</evidence>
<name>X1M2W4_9ZZZZ</name>
<dbReference type="SUPFAM" id="SSF52540">
    <property type="entry name" value="P-loop containing nucleoside triphosphate hydrolases"/>
    <property type="match status" value="1"/>
</dbReference>
<comment type="similarity">
    <text evidence="1">Belongs to the FtsK/SpoIIIE/SftA family.</text>
</comment>
<dbReference type="PANTHER" id="PTHR22683">
    <property type="entry name" value="SPORULATION PROTEIN RELATED"/>
    <property type="match status" value="1"/>
</dbReference>
<dbReference type="PANTHER" id="PTHR22683:SF41">
    <property type="entry name" value="DNA TRANSLOCASE FTSK"/>
    <property type="match status" value="1"/>
</dbReference>
<feature type="domain" description="FtsK" evidence="5">
    <location>
        <begin position="147"/>
        <end position="272"/>
    </location>
</feature>
<dbReference type="InterPro" id="IPR050206">
    <property type="entry name" value="FtsK/SpoIIIE/SftA"/>
</dbReference>
<dbReference type="Gene3D" id="3.30.980.40">
    <property type="match status" value="1"/>
</dbReference>
<dbReference type="PROSITE" id="PS50901">
    <property type="entry name" value="FTSK"/>
    <property type="match status" value="1"/>
</dbReference>
<dbReference type="InterPro" id="IPR027417">
    <property type="entry name" value="P-loop_NTPase"/>
</dbReference>
<evidence type="ECO:0000256" key="3">
    <source>
        <dbReference type="ARBA" id="ARBA00022840"/>
    </source>
</evidence>
<dbReference type="InterPro" id="IPR002543">
    <property type="entry name" value="FtsK_dom"/>
</dbReference>
<evidence type="ECO:0000313" key="6">
    <source>
        <dbReference type="EMBL" id="GAI25698.1"/>
    </source>
</evidence>
<reference evidence="6" key="1">
    <citation type="journal article" date="2014" name="Front. Microbiol.">
        <title>High frequency of phylogenetically diverse reductive dehalogenase-homologous genes in deep subseafloor sedimentary metagenomes.</title>
        <authorList>
            <person name="Kawai M."/>
            <person name="Futagami T."/>
            <person name="Toyoda A."/>
            <person name="Takaki Y."/>
            <person name="Nishi S."/>
            <person name="Hori S."/>
            <person name="Arai W."/>
            <person name="Tsubouchi T."/>
            <person name="Morono Y."/>
            <person name="Uchiyama I."/>
            <person name="Ito T."/>
            <person name="Fujiyama A."/>
            <person name="Inagaki F."/>
            <person name="Takami H."/>
        </authorList>
    </citation>
    <scope>NUCLEOTIDE SEQUENCE</scope>
    <source>
        <strain evidence="6">Expedition CK06-06</strain>
    </source>
</reference>